<protein>
    <recommendedName>
        <fullName evidence="8">Rhodopsin domain-containing protein</fullName>
    </recommendedName>
</protein>
<evidence type="ECO:0000256" key="4">
    <source>
        <dbReference type="ARBA" id="ARBA00023136"/>
    </source>
</evidence>
<dbReference type="OrthoDB" id="5329176at2759"/>
<feature type="transmembrane region" description="Helical" evidence="7">
    <location>
        <begin position="206"/>
        <end position="225"/>
    </location>
</feature>
<sequence>MNGWIDGKIDRSFYFRHIRRSALFCTGSPKILHIHTDIPQSFTVDQLMWYISVYFAKLSLFFFIRRLTLSTMSRIYHWTNILLFTIIMLAGLVSIFMTALQCRPFSARWSYITLAETDPADYSCISLQSSQTALRALHISTDILLLLYPMLILYRIQMPLRKKLAISIVFSLGLFSVVCSIVRNIIFGYTRPDETYMIHDIDIWNMADVCSACMTACLPAHYPLFLGLWKNVRRGCGWESEVDKERKQGEASPELGAMTREICEGKKSGSGGGSGSGSGRGKEGKRTGKGQTVSDSVIMADGEGEYEVPDDKSAKSGEQNLIATESPALGHEVHISGPSVMPKLPAWKRLSKRGRESPAEGIGNGNGLKRNVFEMVDRGIRGDAAV</sequence>
<evidence type="ECO:0000259" key="8">
    <source>
        <dbReference type="Pfam" id="PF20684"/>
    </source>
</evidence>
<keyword evidence="3 7" id="KW-1133">Transmembrane helix</keyword>
<evidence type="ECO:0000256" key="5">
    <source>
        <dbReference type="ARBA" id="ARBA00038359"/>
    </source>
</evidence>
<reference evidence="9" key="1">
    <citation type="journal article" date="2020" name="Stud. Mycol.">
        <title>101 Dothideomycetes genomes: a test case for predicting lifestyles and emergence of pathogens.</title>
        <authorList>
            <person name="Haridas S."/>
            <person name="Albert R."/>
            <person name="Binder M."/>
            <person name="Bloem J."/>
            <person name="Labutti K."/>
            <person name="Salamov A."/>
            <person name="Andreopoulos B."/>
            <person name="Baker S."/>
            <person name="Barry K."/>
            <person name="Bills G."/>
            <person name="Bluhm B."/>
            <person name="Cannon C."/>
            <person name="Castanera R."/>
            <person name="Culley D."/>
            <person name="Daum C."/>
            <person name="Ezra D."/>
            <person name="Gonzalez J."/>
            <person name="Henrissat B."/>
            <person name="Kuo A."/>
            <person name="Liang C."/>
            <person name="Lipzen A."/>
            <person name="Lutzoni F."/>
            <person name="Magnuson J."/>
            <person name="Mondo S."/>
            <person name="Nolan M."/>
            <person name="Ohm R."/>
            <person name="Pangilinan J."/>
            <person name="Park H.-J."/>
            <person name="Ramirez L."/>
            <person name="Alfaro M."/>
            <person name="Sun H."/>
            <person name="Tritt A."/>
            <person name="Yoshinaga Y."/>
            <person name="Zwiers L.-H."/>
            <person name="Turgeon B."/>
            <person name="Goodwin S."/>
            <person name="Spatafora J."/>
            <person name="Crous P."/>
            <person name="Grigoriev I."/>
        </authorList>
    </citation>
    <scope>NUCLEOTIDE SEQUENCE</scope>
    <source>
        <strain evidence="9">CBS 122681</strain>
    </source>
</reference>
<keyword evidence="10" id="KW-1185">Reference proteome</keyword>
<feature type="transmembrane region" description="Helical" evidence="7">
    <location>
        <begin position="47"/>
        <end position="64"/>
    </location>
</feature>
<evidence type="ECO:0000256" key="6">
    <source>
        <dbReference type="SAM" id="MobiDB-lite"/>
    </source>
</evidence>
<proteinExistence type="inferred from homology"/>
<feature type="domain" description="Rhodopsin" evidence="8">
    <location>
        <begin position="40"/>
        <end position="225"/>
    </location>
</feature>
<dbReference type="EMBL" id="MU004324">
    <property type="protein sequence ID" value="KAF2657564.1"/>
    <property type="molecule type" value="Genomic_DNA"/>
</dbReference>
<keyword evidence="4 7" id="KW-0472">Membrane</keyword>
<dbReference type="InterPro" id="IPR049326">
    <property type="entry name" value="Rhodopsin_dom_fungi"/>
</dbReference>
<dbReference type="AlphaFoldDB" id="A0A6A6TG21"/>
<gene>
    <name evidence="9" type="ORF">K491DRAFT_324972</name>
</gene>
<comment type="similarity">
    <text evidence="5">Belongs to the SAT4 family.</text>
</comment>
<feature type="transmembrane region" description="Helical" evidence="7">
    <location>
        <begin position="166"/>
        <end position="186"/>
    </location>
</feature>
<accession>A0A6A6TG21</accession>
<feature type="region of interest" description="Disordered" evidence="6">
    <location>
        <begin position="263"/>
        <end position="298"/>
    </location>
</feature>
<evidence type="ECO:0000256" key="3">
    <source>
        <dbReference type="ARBA" id="ARBA00022989"/>
    </source>
</evidence>
<dbReference type="Proteomes" id="UP000799324">
    <property type="component" value="Unassembled WGS sequence"/>
</dbReference>
<name>A0A6A6TG21_9PLEO</name>
<feature type="compositionally biased region" description="Gly residues" evidence="6">
    <location>
        <begin position="268"/>
        <end position="279"/>
    </location>
</feature>
<evidence type="ECO:0000313" key="10">
    <source>
        <dbReference type="Proteomes" id="UP000799324"/>
    </source>
</evidence>
<comment type="subcellular location">
    <subcellularLocation>
        <location evidence="1">Membrane</location>
        <topology evidence="1">Multi-pass membrane protein</topology>
    </subcellularLocation>
</comment>
<feature type="transmembrane region" description="Helical" evidence="7">
    <location>
        <begin position="136"/>
        <end position="154"/>
    </location>
</feature>
<feature type="transmembrane region" description="Helical" evidence="7">
    <location>
        <begin position="76"/>
        <end position="100"/>
    </location>
</feature>
<dbReference type="InterPro" id="IPR052337">
    <property type="entry name" value="SAT4-like"/>
</dbReference>
<evidence type="ECO:0000256" key="7">
    <source>
        <dbReference type="SAM" id="Phobius"/>
    </source>
</evidence>
<organism evidence="9 10">
    <name type="scientific">Lophiostoma macrostomum CBS 122681</name>
    <dbReference type="NCBI Taxonomy" id="1314788"/>
    <lineage>
        <taxon>Eukaryota</taxon>
        <taxon>Fungi</taxon>
        <taxon>Dikarya</taxon>
        <taxon>Ascomycota</taxon>
        <taxon>Pezizomycotina</taxon>
        <taxon>Dothideomycetes</taxon>
        <taxon>Pleosporomycetidae</taxon>
        <taxon>Pleosporales</taxon>
        <taxon>Lophiostomataceae</taxon>
        <taxon>Lophiostoma</taxon>
    </lineage>
</organism>
<dbReference type="Pfam" id="PF20684">
    <property type="entry name" value="Fung_rhodopsin"/>
    <property type="match status" value="1"/>
</dbReference>
<evidence type="ECO:0000256" key="1">
    <source>
        <dbReference type="ARBA" id="ARBA00004141"/>
    </source>
</evidence>
<dbReference type="PANTHER" id="PTHR33048">
    <property type="entry name" value="PTH11-LIKE INTEGRAL MEMBRANE PROTEIN (AFU_ORTHOLOGUE AFUA_5G11245)"/>
    <property type="match status" value="1"/>
</dbReference>
<evidence type="ECO:0000313" key="9">
    <source>
        <dbReference type="EMBL" id="KAF2657564.1"/>
    </source>
</evidence>
<dbReference type="GO" id="GO:0016020">
    <property type="term" value="C:membrane"/>
    <property type="evidence" value="ECO:0007669"/>
    <property type="project" value="UniProtKB-SubCell"/>
</dbReference>
<evidence type="ECO:0000256" key="2">
    <source>
        <dbReference type="ARBA" id="ARBA00022692"/>
    </source>
</evidence>
<dbReference type="PANTHER" id="PTHR33048:SF47">
    <property type="entry name" value="INTEGRAL MEMBRANE PROTEIN-RELATED"/>
    <property type="match status" value="1"/>
</dbReference>
<keyword evidence="2 7" id="KW-0812">Transmembrane</keyword>